<dbReference type="SUPFAM" id="SSF102114">
    <property type="entry name" value="Radical SAM enzymes"/>
    <property type="match status" value="1"/>
</dbReference>
<dbReference type="CDD" id="cd01335">
    <property type="entry name" value="Radical_SAM"/>
    <property type="match status" value="1"/>
</dbReference>
<dbReference type="SFLD" id="SFLDG01386">
    <property type="entry name" value="main_SPASM_domain-containing"/>
    <property type="match status" value="1"/>
</dbReference>
<keyword evidence="9" id="KW-1185">Reference proteome</keyword>
<dbReference type="Pfam" id="PF13186">
    <property type="entry name" value="SPASM"/>
    <property type="match status" value="1"/>
</dbReference>
<dbReference type="EMBL" id="LTBC01000003">
    <property type="protein sequence ID" value="KYH32810.1"/>
    <property type="molecule type" value="Genomic_DNA"/>
</dbReference>
<evidence type="ECO:0000256" key="1">
    <source>
        <dbReference type="ARBA" id="ARBA00001966"/>
    </source>
</evidence>
<evidence type="ECO:0000256" key="2">
    <source>
        <dbReference type="ARBA" id="ARBA00022485"/>
    </source>
</evidence>
<dbReference type="Gene3D" id="3.20.20.70">
    <property type="entry name" value="Aldolase class I"/>
    <property type="match status" value="1"/>
</dbReference>
<dbReference type="PATRIC" id="fig|1122241.3.peg.1486"/>
<keyword evidence="3" id="KW-0949">S-adenosyl-L-methionine</keyword>
<dbReference type="InterPro" id="IPR023885">
    <property type="entry name" value="4Fe4S-binding_SPASM_dom"/>
</dbReference>
<dbReference type="InterPro" id="IPR007197">
    <property type="entry name" value="rSAM"/>
</dbReference>
<evidence type="ECO:0000313" key="9">
    <source>
        <dbReference type="Proteomes" id="UP000075670"/>
    </source>
</evidence>
<dbReference type="InterPro" id="IPR013785">
    <property type="entry name" value="Aldolase_TIM"/>
</dbReference>
<gene>
    <name evidence="8" type="primary">albA_3</name>
    <name evidence="8" type="ORF">MOMUL_14120</name>
</gene>
<dbReference type="RefSeq" id="WP_084785522.1">
    <property type="nucleotide sequence ID" value="NZ_LTBC01000003.1"/>
</dbReference>
<dbReference type="GO" id="GO:0051539">
    <property type="term" value="F:4 iron, 4 sulfur cluster binding"/>
    <property type="evidence" value="ECO:0007669"/>
    <property type="project" value="UniProtKB-KW"/>
</dbReference>
<dbReference type="NCBIfam" id="TIGR04085">
    <property type="entry name" value="rSAM_more_4Fe4S"/>
    <property type="match status" value="1"/>
</dbReference>
<evidence type="ECO:0000256" key="5">
    <source>
        <dbReference type="ARBA" id="ARBA00023004"/>
    </source>
</evidence>
<dbReference type="InterPro" id="IPR050377">
    <property type="entry name" value="Radical_SAM_PqqE_MftC-like"/>
</dbReference>
<feature type="domain" description="Radical SAM core" evidence="7">
    <location>
        <begin position="3"/>
        <end position="219"/>
    </location>
</feature>
<sequence length="347" mass="38937">MMALPNLLKEIKIEVTHKCPLACIHCSSDSSPSCNREMDLNSCLNIVQEANDMGVKKIVFSGGEPLIWEGLEKVVQKASQHTNKIIVYTSGNIKDSSTKLYTLKLSGVSKVVFSIFGANSYTHEGITRINGSFNATMKAVSAAVNLGYQTEFHFVPLKVNYKNLSEIARLARQMGVSRISLLRFVPQGRGYILRKYALNRIQNIELKQMIVNLRKKGFDIRTGSPFNFLLINDQPSCMAAKDRLIVGPDLRIYPCDAFKQIKAEELVGTLHFSTLTRYSLKECWENSPFLKAVRDYLNKGFAEPCRSCTSLNKCLSGCLAQKVINSGNMLKQPDPMCLYGRWASKWV</sequence>
<keyword evidence="5" id="KW-0408">Iron</keyword>
<evidence type="ECO:0000256" key="3">
    <source>
        <dbReference type="ARBA" id="ARBA00022691"/>
    </source>
</evidence>
<accession>A0A151AZ17</accession>
<evidence type="ECO:0000256" key="6">
    <source>
        <dbReference type="ARBA" id="ARBA00023014"/>
    </source>
</evidence>
<reference evidence="8 9" key="1">
    <citation type="submission" date="2016-02" db="EMBL/GenBank/DDBJ databases">
        <title>Genome sequence of Moorella mulderi DSM 14980.</title>
        <authorList>
            <person name="Poehlein A."/>
            <person name="Daniel R."/>
        </authorList>
    </citation>
    <scope>NUCLEOTIDE SEQUENCE [LARGE SCALE GENOMIC DNA]</scope>
    <source>
        <strain evidence="8 9">DSM 14980</strain>
    </source>
</reference>
<evidence type="ECO:0000313" key="8">
    <source>
        <dbReference type="EMBL" id="KYH32810.1"/>
    </source>
</evidence>
<comment type="cofactor">
    <cofactor evidence="1">
        <name>[4Fe-4S] cluster</name>
        <dbReference type="ChEBI" id="CHEBI:49883"/>
    </cofactor>
</comment>
<dbReference type="GO" id="GO:0046872">
    <property type="term" value="F:metal ion binding"/>
    <property type="evidence" value="ECO:0007669"/>
    <property type="project" value="UniProtKB-KW"/>
</dbReference>
<dbReference type="PROSITE" id="PS51918">
    <property type="entry name" value="RADICAL_SAM"/>
    <property type="match status" value="1"/>
</dbReference>
<name>A0A151AZ17_9FIRM</name>
<keyword evidence="2" id="KW-0004">4Fe-4S</keyword>
<organism evidence="8 9">
    <name type="scientific">Moorella mulderi DSM 14980</name>
    <dbReference type="NCBI Taxonomy" id="1122241"/>
    <lineage>
        <taxon>Bacteria</taxon>
        <taxon>Bacillati</taxon>
        <taxon>Bacillota</taxon>
        <taxon>Clostridia</taxon>
        <taxon>Neomoorellales</taxon>
        <taxon>Neomoorellaceae</taxon>
        <taxon>Neomoorella</taxon>
    </lineage>
</organism>
<dbReference type="SFLD" id="SFLDS00029">
    <property type="entry name" value="Radical_SAM"/>
    <property type="match status" value="1"/>
</dbReference>
<dbReference type="InterPro" id="IPR058240">
    <property type="entry name" value="rSAM_sf"/>
</dbReference>
<evidence type="ECO:0000259" key="7">
    <source>
        <dbReference type="PROSITE" id="PS51918"/>
    </source>
</evidence>
<protein>
    <submittedName>
        <fullName evidence="8">Antilisterial bacteriocin subtilosin biosynthesis protein AlbA</fullName>
    </submittedName>
</protein>
<dbReference type="OrthoDB" id="7021155at2"/>
<dbReference type="PIRSF" id="PIRSF037420">
    <property type="entry name" value="PQQ_syn_pqqE"/>
    <property type="match status" value="1"/>
</dbReference>
<keyword evidence="6" id="KW-0411">Iron-sulfur</keyword>
<evidence type="ECO:0000256" key="4">
    <source>
        <dbReference type="ARBA" id="ARBA00022723"/>
    </source>
</evidence>
<dbReference type="AlphaFoldDB" id="A0A151AZ17"/>
<dbReference type="PANTHER" id="PTHR11228">
    <property type="entry name" value="RADICAL SAM DOMAIN PROTEIN"/>
    <property type="match status" value="1"/>
</dbReference>
<dbReference type="Pfam" id="PF04055">
    <property type="entry name" value="Radical_SAM"/>
    <property type="match status" value="1"/>
</dbReference>
<dbReference type="GO" id="GO:0003824">
    <property type="term" value="F:catalytic activity"/>
    <property type="evidence" value="ECO:0007669"/>
    <property type="project" value="InterPro"/>
</dbReference>
<keyword evidence="4" id="KW-0479">Metal-binding</keyword>
<dbReference type="Proteomes" id="UP000075670">
    <property type="component" value="Unassembled WGS sequence"/>
</dbReference>
<dbReference type="PANTHER" id="PTHR11228:SF7">
    <property type="entry name" value="PQQA PEPTIDE CYCLASE"/>
    <property type="match status" value="1"/>
</dbReference>
<proteinExistence type="predicted"/>
<dbReference type="InterPro" id="IPR017200">
    <property type="entry name" value="PqqE-like"/>
</dbReference>
<dbReference type="SFLD" id="SFLDG01067">
    <property type="entry name" value="SPASM/twitch_domain_containing"/>
    <property type="match status" value="1"/>
</dbReference>
<comment type="caution">
    <text evidence="8">The sequence shown here is derived from an EMBL/GenBank/DDBJ whole genome shotgun (WGS) entry which is preliminary data.</text>
</comment>